<dbReference type="HOGENOM" id="CLU_052361_0_1_1"/>
<dbReference type="GO" id="GO:0004493">
    <property type="term" value="F:methylmalonyl-CoA epimerase activity"/>
    <property type="evidence" value="ECO:0007669"/>
    <property type="project" value="TreeGrafter"/>
</dbReference>
<dbReference type="GeneID" id="25297991"/>
<organism evidence="4 5">
    <name type="scientific">Rhinocladiella mackenziei CBS 650.93</name>
    <dbReference type="NCBI Taxonomy" id="1442369"/>
    <lineage>
        <taxon>Eukaryota</taxon>
        <taxon>Fungi</taxon>
        <taxon>Dikarya</taxon>
        <taxon>Ascomycota</taxon>
        <taxon>Pezizomycotina</taxon>
        <taxon>Eurotiomycetes</taxon>
        <taxon>Chaetothyriomycetidae</taxon>
        <taxon>Chaetothyriales</taxon>
        <taxon>Herpotrichiellaceae</taxon>
        <taxon>Rhinocladiella</taxon>
    </lineage>
</organism>
<dbReference type="InterPro" id="IPR029068">
    <property type="entry name" value="Glyas_Bleomycin-R_OHBP_Dase"/>
</dbReference>
<dbReference type="FunFam" id="3.10.180.10:FF:000034">
    <property type="entry name" value="Glyoxalase/Bleomycin resistance protein/Dihydroxybiphenyl dioxygenase"/>
    <property type="match status" value="1"/>
</dbReference>
<feature type="compositionally biased region" description="Basic and acidic residues" evidence="2">
    <location>
        <begin position="1"/>
        <end position="17"/>
    </location>
</feature>
<dbReference type="GO" id="GO:0046491">
    <property type="term" value="P:L-methylmalonyl-CoA metabolic process"/>
    <property type="evidence" value="ECO:0007669"/>
    <property type="project" value="TreeGrafter"/>
</dbReference>
<dbReference type="Pfam" id="PF00903">
    <property type="entry name" value="Glyoxalase"/>
    <property type="match status" value="1"/>
</dbReference>
<dbReference type="RefSeq" id="XP_013267991.1">
    <property type="nucleotide sequence ID" value="XM_013412537.1"/>
</dbReference>
<dbReference type="PANTHER" id="PTHR43048">
    <property type="entry name" value="METHYLMALONYL-COA EPIMERASE"/>
    <property type="match status" value="1"/>
</dbReference>
<feature type="domain" description="VOC" evidence="3">
    <location>
        <begin position="238"/>
        <end position="375"/>
    </location>
</feature>
<dbReference type="GO" id="GO:0005739">
    <property type="term" value="C:mitochondrion"/>
    <property type="evidence" value="ECO:0007669"/>
    <property type="project" value="TreeGrafter"/>
</dbReference>
<name>A0A0D2IVY5_9EURO</name>
<gene>
    <name evidence="4" type="ORF">Z518_09920</name>
</gene>
<dbReference type="Gene3D" id="3.10.180.10">
    <property type="entry name" value="2,3-Dihydroxybiphenyl 1,2-Dioxygenase, domain 1"/>
    <property type="match status" value="2"/>
</dbReference>
<evidence type="ECO:0000256" key="2">
    <source>
        <dbReference type="SAM" id="MobiDB-lite"/>
    </source>
</evidence>
<keyword evidence="5" id="KW-1185">Reference proteome</keyword>
<dbReference type="AlphaFoldDB" id="A0A0D2IVY5"/>
<dbReference type="SUPFAM" id="SSF54593">
    <property type="entry name" value="Glyoxalase/Bleomycin resistance protein/Dihydroxybiphenyl dioxygenase"/>
    <property type="match status" value="1"/>
</dbReference>
<sequence length="408" mass="46574">MNSLDDLKHSLTEEKIKNGKARSTPQLRPESTFPFPPDFNGTISRGPSPNRGASVRDVDAIGPDSESKREWQKKRGIDLSKQVKIVKLSHMRYQHPDLNKITTFLRDFGMHVLKKSENERWYRGYGPDQYIYYAKQGPKKFLGGAFEVESRDELEKVMKVPGATVLTNGIEEMTDAPGGGYIVTIADPEGFPVNFIYGQAEVKEERKKPGKLVFNDEVDKPRRKAFQRFEPGPAEIHKLGHFGLNVENFSAQMDWYTRYFNITPSDILYIPLDKIDPETNAPARKEVAVFAHIDRGQDLVDHHTMFLTTLSPGVEKHVHHSSFEVHDFDTQELGHQWLAEKKYEPVWGVGRHILGSQIFDYWWDVHGFMVEHYVDGDLVNEDTPLGYGPAGHEGLAVWGPEVPKEFLE</sequence>
<evidence type="ECO:0000313" key="5">
    <source>
        <dbReference type="Proteomes" id="UP000053617"/>
    </source>
</evidence>
<evidence type="ECO:0000313" key="4">
    <source>
        <dbReference type="EMBL" id="KIX00855.1"/>
    </source>
</evidence>
<dbReference type="OrthoDB" id="3360610at2759"/>
<dbReference type="PROSITE" id="PS51819">
    <property type="entry name" value="VOC"/>
    <property type="match status" value="2"/>
</dbReference>
<dbReference type="VEuPathDB" id="FungiDB:Z518_09920"/>
<feature type="compositionally biased region" description="Basic and acidic residues" evidence="2">
    <location>
        <begin position="54"/>
        <end position="68"/>
    </location>
</feature>
<dbReference type="GO" id="GO:0046872">
    <property type="term" value="F:metal ion binding"/>
    <property type="evidence" value="ECO:0007669"/>
    <property type="project" value="UniProtKB-KW"/>
</dbReference>
<feature type="region of interest" description="Disordered" evidence="2">
    <location>
        <begin position="1"/>
        <end position="68"/>
    </location>
</feature>
<accession>A0A0D2IVY5</accession>
<feature type="domain" description="VOC" evidence="3">
    <location>
        <begin position="87"/>
        <end position="198"/>
    </location>
</feature>
<dbReference type="EMBL" id="KN847482">
    <property type="protein sequence ID" value="KIX00855.1"/>
    <property type="molecule type" value="Genomic_DNA"/>
</dbReference>
<dbReference type="InterPro" id="IPR004360">
    <property type="entry name" value="Glyas_Fos-R_dOase_dom"/>
</dbReference>
<dbReference type="InterPro" id="IPR037523">
    <property type="entry name" value="VOC_core"/>
</dbReference>
<evidence type="ECO:0000256" key="1">
    <source>
        <dbReference type="ARBA" id="ARBA00022723"/>
    </source>
</evidence>
<protein>
    <submittedName>
        <fullName evidence="4">Rhinocladiella mackenziei CBS 650.93 unplaced genomic scaffold supercont1.8, whole genome shotgun sequence</fullName>
    </submittedName>
</protein>
<keyword evidence="1" id="KW-0479">Metal-binding</keyword>
<proteinExistence type="predicted"/>
<dbReference type="Proteomes" id="UP000053617">
    <property type="component" value="Unassembled WGS sequence"/>
</dbReference>
<reference evidence="4 5" key="1">
    <citation type="submission" date="2015-01" db="EMBL/GenBank/DDBJ databases">
        <title>The Genome Sequence of Rhinocladiella mackenzie CBS 650.93.</title>
        <authorList>
            <consortium name="The Broad Institute Genomics Platform"/>
            <person name="Cuomo C."/>
            <person name="de Hoog S."/>
            <person name="Gorbushina A."/>
            <person name="Stielow B."/>
            <person name="Teixiera M."/>
            <person name="Abouelleil A."/>
            <person name="Chapman S.B."/>
            <person name="Priest M."/>
            <person name="Young S.K."/>
            <person name="Wortman J."/>
            <person name="Nusbaum C."/>
            <person name="Birren B."/>
        </authorList>
    </citation>
    <scope>NUCLEOTIDE SEQUENCE [LARGE SCALE GENOMIC DNA]</scope>
    <source>
        <strain evidence="4 5">CBS 650.93</strain>
    </source>
</reference>
<evidence type="ECO:0000259" key="3">
    <source>
        <dbReference type="PROSITE" id="PS51819"/>
    </source>
</evidence>
<dbReference type="PANTHER" id="PTHR43048:SF3">
    <property type="entry name" value="METHYLMALONYL-COA EPIMERASE, MITOCHONDRIAL"/>
    <property type="match status" value="1"/>
</dbReference>
<dbReference type="InterPro" id="IPR051785">
    <property type="entry name" value="MMCE/EMCE_epimerase"/>
</dbReference>